<keyword evidence="8" id="KW-1185">Reference proteome</keyword>
<dbReference type="Gene3D" id="3.30.2350.10">
    <property type="entry name" value="Pseudouridine synthase"/>
    <property type="match status" value="1"/>
</dbReference>
<comment type="catalytic activity">
    <reaction evidence="1 5">
        <text>a uridine in RNA = a pseudouridine in RNA</text>
        <dbReference type="Rhea" id="RHEA:48348"/>
        <dbReference type="Rhea" id="RHEA-COMP:12068"/>
        <dbReference type="Rhea" id="RHEA-COMP:12069"/>
        <dbReference type="ChEBI" id="CHEBI:65314"/>
        <dbReference type="ChEBI" id="CHEBI:65315"/>
    </reaction>
</comment>
<comment type="similarity">
    <text evidence="2 5">Belongs to the pseudouridine synthase RluA family.</text>
</comment>
<dbReference type="CDD" id="cd02869">
    <property type="entry name" value="PseudoU_synth_RluA_like"/>
    <property type="match status" value="1"/>
</dbReference>
<dbReference type="NCBIfam" id="TIGR00005">
    <property type="entry name" value="rluA_subfam"/>
    <property type="match status" value="1"/>
</dbReference>
<name>A0ABR7P6Q1_9FIRM</name>
<dbReference type="SUPFAM" id="SSF55120">
    <property type="entry name" value="Pseudouridine synthase"/>
    <property type="match status" value="1"/>
</dbReference>
<evidence type="ECO:0000256" key="5">
    <source>
        <dbReference type="RuleBase" id="RU362028"/>
    </source>
</evidence>
<evidence type="ECO:0000259" key="6">
    <source>
        <dbReference type="SMART" id="SM00363"/>
    </source>
</evidence>
<dbReference type="Gene3D" id="3.10.290.10">
    <property type="entry name" value="RNA-binding S4 domain"/>
    <property type="match status" value="1"/>
</dbReference>
<evidence type="ECO:0000256" key="1">
    <source>
        <dbReference type="ARBA" id="ARBA00000073"/>
    </source>
</evidence>
<dbReference type="PANTHER" id="PTHR21600">
    <property type="entry name" value="MITOCHONDRIAL RNA PSEUDOURIDINE SYNTHASE"/>
    <property type="match status" value="1"/>
</dbReference>
<dbReference type="EC" id="5.4.99.-" evidence="5"/>
<comment type="function">
    <text evidence="5">Responsible for synthesis of pseudouridine from uracil.</text>
</comment>
<evidence type="ECO:0000256" key="2">
    <source>
        <dbReference type="ARBA" id="ARBA00010876"/>
    </source>
</evidence>
<dbReference type="SMART" id="SM00363">
    <property type="entry name" value="S4"/>
    <property type="match status" value="1"/>
</dbReference>
<evidence type="ECO:0000256" key="4">
    <source>
        <dbReference type="PROSITE-ProRule" id="PRU00182"/>
    </source>
</evidence>
<gene>
    <name evidence="7" type="ORF">H8712_00260</name>
</gene>
<dbReference type="EMBL" id="JACRTP010000001">
    <property type="protein sequence ID" value="MBC8627070.1"/>
    <property type="molecule type" value="Genomic_DNA"/>
</dbReference>
<dbReference type="RefSeq" id="WP_117456407.1">
    <property type="nucleotide sequence ID" value="NZ_JACRTP010000001.1"/>
</dbReference>
<evidence type="ECO:0000313" key="8">
    <source>
        <dbReference type="Proteomes" id="UP000661649"/>
    </source>
</evidence>
<protein>
    <recommendedName>
        <fullName evidence="5">Pseudouridine synthase</fullName>
        <ecNumber evidence="5">5.4.99.-</ecNumber>
    </recommendedName>
</protein>
<evidence type="ECO:0000256" key="3">
    <source>
        <dbReference type="ARBA" id="ARBA00023235"/>
    </source>
</evidence>
<dbReference type="InterPro" id="IPR006225">
    <property type="entry name" value="PsdUridine_synth_RluC/D"/>
</dbReference>
<dbReference type="PANTHER" id="PTHR21600:SF83">
    <property type="entry name" value="PSEUDOURIDYLATE SYNTHASE RPUSD4, MITOCHONDRIAL"/>
    <property type="match status" value="1"/>
</dbReference>
<keyword evidence="3 5" id="KW-0413">Isomerase</keyword>
<comment type="caution">
    <text evidence="7">The sequence shown here is derived from an EMBL/GenBank/DDBJ whole genome shotgun (WGS) entry which is preliminary data.</text>
</comment>
<proteinExistence type="inferred from homology"/>
<reference evidence="7 8" key="1">
    <citation type="submission" date="2020-08" db="EMBL/GenBank/DDBJ databases">
        <title>Genome public.</title>
        <authorList>
            <person name="Liu C."/>
            <person name="Sun Q."/>
        </authorList>
    </citation>
    <scope>NUCLEOTIDE SEQUENCE [LARGE SCALE GENOMIC DNA]</scope>
    <source>
        <strain evidence="7 8">3_YM_SP_D4_24.mj</strain>
    </source>
</reference>
<dbReference type="PROSITE" id="PS50889">
    <property type="entry name" value="S4"/>
    <property type="match status" value="1"/>
</dbReference>
<dbReference type="InterPro" id="IPR002942">
    <property type="entry name" value="S4_RNA-bd"/>
</dbReference>
<dbReference type="Pfam" id="PF00849">
    <property type="entry name" value="PseudoU_synth_2"/>
    <property type="match status" value="1"/>
</dbReference>
<evidence type="ECO:0000313" key="7">
    <source>
        <dbReference type="EMBL" id="MBC8627070.1"/>
    </source>
</evidence>
<dbReference type="Proteomes" id="UP000661649">
    <property type="component" value="Unassembled WGS sequence"/>
</dbReference>
<keyword evidence="4" id="KW-0694">RNA-binding</keyword>
<dbReference type="InterPro" id="IPR036986">
    <property type="entry name" value="S4_RNA-bd_sf"/>
</dbReference>
<accession>A0ABR7P6Q1</accession>
<organism evidence="7 8">
    <name type="scientific">Blautia stercoris</name>
    <dbReference type="NCBI Taxonomy" id="871664"/>
    <lineage>
        <taxon>Bacteria</taxon>
        <taxon>Bacillati</taxon>
        <taxon>Bacillota</taxon>
        <taxon>Clostridia</taxon>
        <taxon>Lachnospirales</taxon>
        <taxon>Lachnospiraceae</taxon>
        <taxon>Blautia</taxon>
    </lineage>
</organism>
<dbReference type="InterPro" id="IPR050188">
    <property type="entry name" value="RluA_PseudoU_synthase"/>
</dbReference>
<feature type="domain" description="RNA-binding S4" evidence="6">
    <location>
        <begin position="13"/>
        <end position="84"/>
    </location>
</feature>
<dbReference type="InterPro" id="IPR006145">
    <property type="entry name" value="PsdUridine_synth_RsuA/RluA"/>
</dbReference>
<dbReference type="CDD" id="cd00165">
    <property type="entry name" value="S4"/>
    <property type="match status" value="1"/>
</dbReference>
<sequence length="329" mass="37414">MKELEVKAQESGQRFDKYLSRYLKEAPKSFLYKMLRKKNITLNGKKASGNEKLEVNDKVQLFFSDETLEKFMGEEKEVKKGSLEILYEDENVIFINKPAGMLSQKAKKEDVSLNEYLAGYLLDSGAMTKEDFRTFHPAVCNRLDRNTSGIVAAGKTMAGLQTMTQLFRDRNLHKYYLALVKGIVKEEAHIKGYLKKDETSNKVTITRQLQKDTVLIETKYTPIGCSKENRLTLLKVELLTGRSHQIRAHLASIGHPIVGDAKYGDMQVNKKYHTQYKVKSQLLHSWKLVLPQLEGELANLSDMEITAPVPKVLKQIITKEVKTAEGEIG</sequence>
<dbReference type="InterPro" id="IPR020103">
    <property type="entry name" value="PsdUridine_synth_cat_dom_sf"/>
</dbReference>